<name>A0A067BPC4_SAPPC</name>
<keyword evidence="1" id="KW-0812">Transmembrane</keyword>
<feature type="transmembrane region" description="Helical" evidence="1">
    <location>
        <begin position="81"/>
        <end position="107"/>
    </location>
</feature>
<keyword evidence="2" id="KW-0732">Signal</keyword>
<feature type="chain" id="PRO_5001633576" description="Copper transporter" evidence="2">
    <location>
        <begin position="24"/>
        <end position="148"/>
    </location>
</feature>
<proteinExistence type="predicted"/>
<keyword evidence="1" id="KW-0472">Membrane</keyword>
<dbReference type="KEGG" id="spar:SPRG_17934"/>
<gene>
    <name evidence="3" type="ORF">SPRG_17934</name>
</gene>
<dbReference type="RefSeq" id="XP_012212740.1">
    <property type="nucleotide sequence ID" value="XM_012357350.1"/>
</dbReference>
<accession>A0A067BPC4</accession>
<evidence type="ECO:0008006" key="5">
    <source>
        <dbReference type="Google" id="ProtNLM"/>
    </source>
</evidence>
<dbReference type="AlphaFoldDB" id="A0A067BPC4"/>
<dbReference type="EMBL" id="KK584053">
    <property type="protein sequence ID" value="KDO16552.1"/>
    <property type="molecule type" value="Genomic_DNA"/>
</dbReference>
<evidence type="ECO:0000313" key="4">
    <source>
        <dbReference type="Proteomes" id="UP000030745"/>
    </source>
</evidence>
<feature type="signal peptide" evidence="2">
    <location>
        <begin position="1"/>
        <end position="23"/>
    </location>
</feature>
<dbReference type="VEuPathDB" id="FungiDB:SPRG_17934"/>
<keyword evidence="4" id="KW-1185">Reference proteome</keyword>
<dbReference type="GeneID" id="24139461"/>
<evidence type="ECO:0000313" key="3">
    <source>
        <dbReference type="EMBL" id="KDO16552.1"/>
    </source>
</evidence>
<dbReference type="OrthoDB" id="10362431at2759"/>
<evidence type="ECO:0000256" key="1">
    <source>
        <dbReference type="SAM" id="Phobius"/>
    </source>
</evidence>
<reference evidence="3 4" key="1">
    <citation type="journal article" date="2013" name="PLoS Genet.">
        <title>Distinctive expansion of potential virulence genes in the genome of the oomycete fish pathogen Saprolegnia parasitica.</title>
        <authorList>
            <person name="Jiang R.H."/>
            <person name="de Bruijn I."/>
            <person name="Haas B.J."/>
            <person name="Belmonte R."/>
            <person name="Lobach L."/>
            <person name="Christie J."/>
            <person name="van den Ackerveken G."/>
            <person name="Bottin A."/>
            <person name="Bulone V."/>
            <person name="Diaz-Moreno S.M."/>
            <person name="Dumas B."/>
            <person name="Fan L."/>
            <person name="Gaulin E."/>
            <person name="Govers F."/>
            <person name="Grenville-Briggs L.J."/>
            <person name="Horner N.R."/>
            <person name="Levin J.Z."/>
            <person name="Mammella M."/>
            <person name="Meijer H.J."/>
            <person name="Morris P."/>
            <person name="Nusbaum C."/>
            <person name="Oome S."/>
            <person name="Phillips A.J."/>
            <person name="van Rooyen D."/>
            <person name="Rzeszutek E."/>
            <person name="Saraiva M."/>
            <person name="Secombes C.J."/>
            <person name="Seidl M.F."/>
            <person name="Snel B."/>
            <person name="Stassen J.H."/>
            <person name="Sykes S."/>
            <person name="Tripathy S."/>
            <person name="van den Berg H."/>
            <person name="Vega-Arreguin J.C."/>
            <person name="Wawra S."/>
            <person name="Young S.K."/>
            <person name="Zeng Q."/>
            <person name="Dieguez-Uribeondo J."/>
            <person name="Russ C."/>
            <person name="Tyler B.M."/>
            <person name="van West P."/>
        </authorList>
    </citation>
    <scope>NUCLEOTIDE SEQUENCE [LARGE SCALE GENOMIC DNA]</scope>
    <source>
        <strain evidence="3 4">CBS 223.65</strain>
    </source>
</reference>
<sequence length="148" mass="16863">MTESILPYVLCVSFPLALSLVSAVPDRCLPWRLDAPAPITRPTEPHMTDEDEYNYYLSQHTRVQKCENAAFNEMNKHSSSIGLVLFVLMLLEWHAIVVVLTAVCVGVHSRLYITLDSARRTLALERQLWVAANARVHHFLENEMPFIS</sequence>
<evidence type="ECO:0000256" key="2">
    <source>
        <dbReference type="SAM" id="SignalP"/>
    </source>
</evidence>
<dbReference type="Proteomes" id="UP000030745">
    <property type="component" value="Unassembled WGS sequence"/>
</dbReference>
<protein>
    <recommendedName>
        <fullName evidence="5">Copper transporter</fullName>
    </recommendedName>
</protein>
<organism evidence="3 4">
    <name type="scientific">Saprolegnia parasitica (strain CBS 223.65)</name>
    <dbReference type="NCBI Taxonomy" id="695850"/>
    <lineage>
        <taxon>Eukaryota</taxon>
        <taxon>Sar</taxon>
        <taxon>Stramenopiles</taxon>
        <taxon>Oomycota</taxon>
        <taxon>Saprolegniomycetes</taxon>
        <taxon>Saprolegniales</taxon>
        <taxon>Saprolegniaceae</taxon>
        <taxon>Saprolegnia</taxon>
    </lineage>
</organism>
<dbReference type="OMA" id="HFLENEM"/>
<keyword evidence="1" id="KW-1133">Transmembrane helix</keyword>